<comment type="caution">
    <text evidence="1">The sequence shown here is derived from an EMBL/GenBank/DDBJ whole genome shotgun (WGS) entry which is preliminary data.</text>
</comment>
<evidence type="ECO:0000313" key="2">
    <source>
        <dbReference type="Proteomes" id="UP000757232"/>
    </source>
</evidence>
<protein>
    <submittedName>
        <fullName evidence="1">Uncharacterized protein</fullName>
    </submittedName>
</protein>
<dbReference type="AlphaFoldDB" id="A0A9Q5N4C5"/>
<sequence length="190" mass="20314">MNANLHRWDLGHAVTPSADGIPVPCSPPPKEHNLCLFSLCAISEPFISLTGFAATSMVVEQLSDYLPFPPAMDKDQCDDQRNGYDQHGVCFLPAENKSQVAVEEQIPVDGNQSALEDAELILGRNVAFSIIPSDDSFDVQEVVETLSNAPANSNRSTNATTTICVPRNKVASFSELSCSSGAAGASRPTF</sequence>
<accession>A0A9Q5N4C5</accession>
<gene>
    <name evidence="1" type="ORF">A7U60_g5054</name>
</gene>
<keyword evidence="2" id="KW-1185">Reference proteome</keyword>
<proteinExistence type="predicted"/>
<organism evidence="1 2">
    <name type="scientific">Sanghuangporus baumii</name>
    <name type="common">Phellinus baumii</name>
    <dbReference type="NCBI Taxonomy" id="108892"/>
    <lineage>
        <taxon>Eukaryota</taxon>
        <taxon>Fungi</taxon>
        <taxon>Dikarya</taxon>
        <taxon>Basidiomycota</taxon>
        <taxon>Agaricomycotina</taxon>
        <taxon>Agaricomycetes</taxon>
        <taxon>Hymenochaetales</taxon>
        <taxon>Hymenochaetaceae</taxon>
        <taxon>Sanghuangporus</taxon>
    </lineage>
</organism>
<reference evidence="1" key="1">
    <citation type="submission" date="2016-06" db="EMBL/GenBank/DDBJ databases">
        <title>Draft Genome sequence of the fungus Inonotus baumii.</title>
        <authorList>
            <person name="Zhu H."/>
            <person name="Lin W."/>
        </authorList>
    </citation>
    <scope>NUCLEOTIDE SEQUENCE</scope>
    <source>
        <strain evidence="1">821</strain>
    </source>
</reference>
<name>A0A9Q5N4C5_SANBA</name>
<dbReference type="EMBL" id="LNZH02000187">
    <property type="protein sequence ID" value="OCB87917.1"/>
    <property type="molecule type" value="Genomic_DNA"/>
</dbReference>
<evidence type="ECO:0000313" key="1">
    <source>
        <dbReference type="EMBL" id="OCB87917.1"/>
    </source>
</evidence>
<dbReference type="Proteomes" id="UP000757232">
    <property type="component" value="Unassembled WGS sequence"/>
</dbReference>